<evidence type="ECO:0000256" key="5">
    <source>
        <dbReference type="ARBA" id="ARBA00023136"/>
    </source>
</evidence>
<keyword evidence="5 6" id="KW-0472">Membrane</keyword>
<name>A0A0A6VSW1_KOCRO</name>
<keyword evidence="3 6" id="KW-0812">Transmembrane</keyword>
<protein>
    <submittedName>
        <fullName evidence="7">Inorganic phosphate transporter</fullName>
    </submittedName>
</protein>
<dbReference type="Proteomes" id="UP000030466">
    <property type="component" value="Unassembled WGS sequence"/>
</dbReference>
<comment type="subcellular location">
    <subcellularLocation>
        <location evidence="1">Membrane</location>
        <topology evidence="1">Multi-pass membrane protein</topology>
    </subcellularLocation>
</comment>
<dbReference type="Pfam" id="PF01384">
    <property type="entry name" value="PHO4"/>
    <property type="match status" value="1"/>
</dbReference>
<dbReference type="PANTHER" id="PTHR11101">
    <property type="entry name" value="PHOSPHATE TRANSPORTER"/>
    <property type="match status" value="1"/>
</dbReference>
<dbReference type="GO" id="GO:0016020">
    <property type="term" value="C:membrane"/>
    <property type="evidence" value="ECO:0007669"/>
    <property type="project" value="UniProtKB-SubCell"/>
</dbReference>
<organism evidence="7 8">
    <name type="scientific">Kocuria rosea subsp. polaris</name>
    <dbReference type="NCBI Taxonomy" id="136273"/>
    <lineage>
        <taxon>Bacteria</taxon>
        <taxon>Bacillati</taxon>
        <taxon>Actinomycetota</taxon>
        <taxon>Actinomycetes</taxon>
        <taxon>Micrococcales</taxon>
        <taxon>Micrococcaceae</taxon>
        <taxon>Kocuria</taxon>
    </lineage>
</organism>
<feature type="transmembrane region" description="Helical" evidence="6">
    <location>
        <begin position="140"/>
        <end position="163"/>
    </location>
</feature>
<dbReference type="EMBL" id="JSUH01000006">
    <property type="protein sequence ID" value="KHD97726.1"/>
    <property type="molecule type" value="Genomic_DNA"/>
</dbReference>
<sequence>MLTALTVLGIALAVTHTVVNGFHDAPNALALPVRFRALTPRVGLVFTALVNVAGVWAAAYLLADWVITGVPVPHSVVGSATIVCALVTTIGWNLLTWRWGMPSSSTTALAGGLLGALLGARAVGLPAVDPLTATAFYQVVVPLVLAPLVAYAAAWVLVVPLLHLLRHSEPDATTFRSRLVLAIGAAAVSFGHGIHHGRRAVWVLATLLLCAGLQDPLAGGAGPWLFLLVATGLAVGTLFGAWRIAYTLSSRMITIDPFRGAVAQGVAGSLLFLGGTLIPVPMSTSQTTAAAILGAGRQQRFHTVNVRVVRRVLLVWVLTVPACGVLSGTLLLALSPLL</sequence>
<feature type="transmembrane region" description="Helical" evidence="6">
    <location>
        <begin position="313"/>
        <end position="334"/>
    </location>
</feature>
<reference evidence="7 8" key="1">
    <citation type="journal article" date="2003" name="Int. J. Syst. Evol. Microbiol.">
        <title>Kocuria polaris sp. nov., an orange-pigmented psychrophilic bacterium isolated from an Antarctic cyanobacterial mat sample.</title>
        <authorList>
            <person name="Reddy G.S."/>
            <person name="Prakash J.S."/>
            <person name="Prabahar V."/>
            <person name="Matsumoto G.I."/>
            <person name="Stackebrandt E."/>
            <person name="Shivaji S."/>
        </authorList>
    </citation>
    <scope>NUCLEOTIDE SEQUENCE [LARGE SCALE GENOMIC DNA]</scope>
    <source>
        <strain evidence="7 8">CMS 76or</strain>
    </source>
</reference>
<feature type="transmembrane region" description="Helical" evidence="6">
    <location>
        <begin position="107"/>
        <end position="128"/>
    </location>
</feature>
<accession>A0A0A6VSW1</accession>
<evidence type="ECO:0000256" key="2">
    <source>
        <dbReference type="ARBA" id="ARBA00022448"/>
    </source>
</evidence>
<keyword evidence="2" id="KW-0813">Transport</keyword>
<dbReference type="OrthoDB" id="9779554at2"/>
<evidence type="ECO:0000313" key="7">
    <source>
        <dbReference type="EMBL" id="KHD97726.1"/>
    </source>
</evidence>
<comment type="caution">
    <text evidence="7">The sequence shown here is derived from an EMBL/GenBank/DDBJ whole genome shotgun (WGS) entry which is preliminary data.</text>
</comment>
<keyword evidence="8" id="KW-1185">Reference proteome</keyword>
<dbReference type="GO" id="GO:0005315">
    <property type="term" value="F:phosphate transmembrane transporter activity"/>
    <property type="evidence" value="ECO:0007669"/>
    <property type="project" value="InterPro"/>
</dbReference>
<evidence type="ECO:0000256" key="6">
    <source>
        <dbReference type="SAM" id="Phobius"/>
    </source>
</evidence>
<dbReference type="GO" id="GO:0035435">
    <property type="term" value="P:phosphate ion transmembrane transport"/>
    <property type="evidence" value="ECO:0007669"/>
    <property type="project" value="TreeGrafter"/>
</dbReference>
<evidence type="ECO:0000313" key="8">
    <source>
        <dbReference type="Proteomes" id="UP000030466"/>
    </source>
</evidence>
<evidence type="ECO:0000256" key="1">
    <source>
        <dbReference type="ARBA" id="ARBA00004141"/>
    </source>
</evidence>
<feature type="transmembrane region" description="Helical" evidence="6">
    <location>
        <begin position="41"/>
        <end position="63"/>
    </location>
</feature>
<dbReference type="PANTHER" id="PTHR11101:SF80">
    <property type="entry name" value="PHOSPHATE TRANSPORTER"/>
    <property type="match status" value="1"/>
</dbReference>
<gene>
    <name evidence="7" type="ORF">GY22_08495</name>
</gene>
<evidence type="ECO:0000256" key="3">
    <source>
        <dbReference type="ARBA" id="ARBA00022692"/>
    </source>
</evidence>
<dbReference type="InterPro" id="IPR001204">
    <property type="entry name" value="Phos_transporter"/>
</dbReference>
<proteinExistence type="predicted"/>
<evidence type="ECO:0000256" key="4">
    <source>
        <dbReference type="ARBA" id="ARBA00022989"/>
    </source>
</evidence>
<dbReference type="RefSeq" id="WP_035926070.1">
    <property type="nucleotide sequence ID" value="NZ_JSUH01000006.1"/>
</dbReference>
<keyword evidence="4 6" id="KW-1133">Transmembrane helix</keyword>
<feature type="transmembrane region" description="Helical" evidence="6">
    <location>
        <begin position="75"/>
        <end position="95"/>
    </location>
</feature>
<feature type="transmembrane region" description="Helical" evidence="6">
    <location>
        <begin position="175"/>
        <end position="194"/>
    </location>
</feature>
<dbReference type="AlphaFoldDB" id="A0A0A6VSW1"/>
<feature type="transmembrane region" description="Helical" evidence="6">
    <location>
        <begin position="224"/>
        <end position="246"/>
    </location>
</feature>